<organism evidence="5">
    <name type="scientific">Triticum aestivum</name>
    <name type="common">Wheat</name>
    <dbReference type="NCBI Taxonomy" id="4565"/>
    <lineage>
        <taxon>Eukaryota</taxon>
        <taxon>Viridiplantae</taxon>
        <taxon>Streptophyta</taxon>
        <taxon>Embryophyta</taxon>
        <taxon>Tracheophyta</taxon>
        <taxon>Spermatophyta</taxon>
        <taxon>Magnoliopsida</taxon>
        <taxon>Liliopsida</taxon>
        <taxon>Poales</taxon>
        <taxon>Poaceae</taxon>
        <taxon>BOP clade</taxon>
        <taxon>Pooideae</taxon>
        <taxon>Triticodae</taxon>
        <taxon>Triticeae</taxon>
        <taxon>Triticinae</taxon>
        <taxon>Triticum</taxon>
    </lineage>
</organism>
<dbReference type="GO" id="GO:0018708">
    <property type="term" value="F:thiol S-methyltransferase activity"/>
    <property type="evidence" value="ECO:0000318"/>
    <property type="project" value="GO_Central"/>
</dbReference>
<dbReference type="InterPro" id="IPR008854">
    <property type="entry name" value="TPMT"/>
</dbReference>
<name>A0A3B6I2B9_WHEAT</name>
<dbReference type="InterPro" id="IPR029063">
    <property type="entry name" value="SAM-dependent_MTases_sf"/>
</dbReference>
<dbReference type="Gramene" id="TraesJUL4A03G02182270.2">
    <property type="protein sequence ID" value="TraesJUL4A03G02182270.2"/>
    <property type="gene ID" value="TraesJUL4A03G02182270"/>
</dbReference>
<keyword evidence="4" id="KW-0949">S-adenosyl-L-methionine</keyword>
<evidence type="ECO:0000256" key="2">
    <source>
        <dbReference type="ARBA" id="ARBA00022603"/>
    </source>
</evidence>
<dbReference type="PANTHER" id="PTHR32183">
    <property type="match status" value="1"/>
</dbReference>
<sequence>MASTAVADANAGGFGVGQVLDGSNPAIVRLRQLVDGPQSSEGWRRCWEQGVTPWDLGQPTPVVVKLVQSGTLPAGGATVLVPGCGGGYDAVALSGGRRSVVGLDVCDAVIQKASQRSSSSPDVAFITADFFTWAPPDDRHCNDHAWMHFSLKTKTRGHRTTRQCSSKHHIPASTFFLLVIQSITMLRDRNANSSSHCLLSIIYAYAATRRCSNPWVSSSNPSYYNSISTRGYSGEAWHDMQNSISMHTTLSIIIIIYKTNVWLSC</sequence>
<keyword evidence="1" id="KW-0597">Phosphoprotein</keyword>
<reference evidence="5" key="2">
    <citation type="submission" date="2018-10" db="UniProtKB">
        <authorList>
            <consortium name="EnsemblPlants"/>
        </authorList>
    </citation>
    <scope>IDENTIFICATION</scope>
</reference>
<evidence type="ECO:0000256" key="4">
    <source>
        <dbReference type="ARBA" id="ARBA00022691"/>
    </source>
</evidence>
<dbReference type="Gramene" id="TraesRN4A0100876500.2">
    <property type="protein sequence ID" value="TraesRN4A0100876500.2"/>
    <property type="gene ID" value="TraesRN4A0100876500"/>
</dbReference>
<dbReference type="Pfam" id="PF05724">
    <property type="entry name" value="TPMT"/>
    <property type="match status" value="1"/>
</dbReference>
<dbReference type="Gramene" id="TraesCS4A03G0850000.2">
    <property type="protein sequence ID" value="TraesCS4A03G0850000.2.CDS"/>
    <property type="gene ID" value="TraesCS4A03G0850000"/>
</dbReference>
<dbReference type="SMR" id="A0A3B6I2B9"/>
<evidence type="ECO:0000256" key="3">
    <source>
        <dbReference type="ARBA" id="ARBA00022679"/>
    </source>
</evidence>
<dbReference type="PANTHER" id="PTHR32183:SF12">
    <property type="entry name" value="OS03G0843800 PROTEIN"/>
    <property type="match status" value="1"/>
</dbReference>
<dbReference type="Gene3D" id="3.40.50.150">
    <property type="entry name" value="Vaccinia Virus protein VP39"/>
    <property type="match status" value="1"/>
</dbReference>
<evidence type="ECO:0000313" key="5">
    <source>
        <dbReference type="EnsemblPlants" id="TraesCS4A02G342300.2"/>
    </source>
</evidence>
<dbReference type="GO" id="GO:0032259">
    <property type="term" value="P:methylation"/>
    <property type="evidence" value="ECO:0007669"/>
    <property type="project" value="UniProtKB-KW"/>
</dbReference>
<dbReference type="Gramene" id="TraesCS4A02G342300.2">
    <property type="protein sequence ID" value="TraesCS4A02G342300.2"/>
    <property type="gene ID" value="TraesCS4A02G342300"/>
</dbReference>
<accession>A0A3B6I2B9</accession>
<dbReference type="Gramene" id="TraesSTA4A03G02159410.2">
    <property type="protein sequence ID" value="TraesSTA4A03G02159410.2"/>
    <property type="gene ID" value="TraesSTA4A03G02159410"/>
</dbReference>
<dbReference type="PROSITE" id="PS51585">
    <property type="entry name" value="SAM_MT_TPMT"/>
    <property type="match status" value="1"/>
</dbReference>
<evidence type="ECO:0008006" key="7">
    <source>
        <dbReference type="Google" id="ProtNLM"/>
    </source>
</evidence>
<evidence type="ECO:0000313" key="6">
    <source>
        <dbReference type="Proteomes" id="UP000019116"/>
    </source>
</evidence>
<keyword evidence="3" id="KW-0808">Transferase</keyword>
<dbReference type="STRING" id="4565.A0A3B6I2B9"/>
<evidence type="ECO:0000256" key="1">
    <source>
        <dbReference type="ARBA" id="ARBA00022553"/>
    </source>
</evidence>
<proteinExistence type="predicted"/>
<dbReference type="EnsemblPlants" id="TraesCS4A02G342300.2">
    <property type="protein sequence ID" value="TraesCS4A02G342300.2"/>
    <property type="gene ID" value="TraesCS4A02G342300"/>
</dbReference>
<dbReference type="Proteomes" id="UP000019116">
    <property type="component" value="Chromosome 4A"/>
</dbReference>
<keyword evidence="6" id="KW-1185">Reference proteome</keyword>
<reference evidence="5" key="1">
    <citation type="submission" date="2018-08" db="EMBL/GenBank/DDBJ databases">
        <authorList>
            <person name="Rossello M."/>
        </authorList>
    </citation>
    <scope>NUCLEOTIDE SEQUENCE [LARGE SCALE GENOMIC DNA]</scope>
    <source>
        <strain evidence="5">cv. Chinese Spring</strain>
    </source>
</reference>
<dbReference type="AlphaFoldDB" id="A0A3B6I2B9"/>
<dbReference type="SUPFAM" id="SSF53335">
    <property type="entry name" value="S-adenosyl-L-methionine-dependent methyltransferases"/>
    <property type="match status" value="1"/>
</dbReference>
<protein>
    <recommendedName>
        <fullName evidence="7">Methyltransferase domain-containing protein</fullName>
    </recommendedName>
</protein>
<dbReference type="CDD" id="cd02440">
    <property type="entry name" value="AdoMet_MTases"/>
    <property type="match status" value="1"/>
</dbReference>
<keyword evidence="2" id="KW-0489">Methyltransferase</keyword>